<dbReference type="Proteomes" id="UP001175271">
    <property type="component" value="Unassembled WGS sequence"/>
</dbReference>
<proteinExistence type="predicted"/>
<dbReference type="Gene3D" id="2.40.50.40">
    <property type="match status" value="2"/>
</dbReference>
<sequence>MYGSNGFIEYDVHGISTTMSDLSDINIMDPIEDDIPPPKQQGGGGDQPDVTVVEAAVAGKEQSDEAEGLEAEEYIVEAIVSSRKKGRKTEYLIKWKNYPSSDNTWEPEENCMQCTELIQEYKRKEGEKRKLRSSSKASKRAKSRSVKASSSPSRVMNESSLGLSPGGAPPAKKSRLLAYIDSDDDDLSAGSSRQSASKEIPVADKKAQEERSNEAGAVGTNETAQDAESNKTDIEVIEPTKIDNEVRQREKLGIEILEPKKVEVDVSEIKNTPKREKASEKKTANDQKAKLSEVVPSTSSTDEDRRDLRERVVSKLPPDSGFGISQGETVVEIIGVSNACDQEIMAVVKYSNMKFEAVPTRLLHDMCPKILLKYYESKLRFHR</sequence>
<dbReference type="GO" id="GO:0000792">
    <property type="term" value="C:heterochromatin"/>
    <property type="evidence" value="ECO:0007669"/>
    <property type="project" value="UniProtKB-ARBA"/>
</dbReference>
<feature type="compositionally biased region" description="Basic and acidic residues" evidence="3">
    <location>
        <begin position="273"/>
        <end position="291"/>
    </location>
</feature>
<dbReference type="Pfam" id="PF01393">
    <property type="entry name" value="Chromo_shadow"/>
    <property type="match status" value="1"/>
</dbReference>
<gene>
    <name evidence="5" type="ORF">QR680_014219</name>
</gene>
<dbReference type="CDD" id="cd00034">
    <property type="entry name" value="CSD"/>
    <property type="match status" value="1"/>
</dbReference>
<evidence type="ECO:0000256" key="1">
    <source>
        <dbReference type="ARBA" id="ARBA00004123"/>
    </source>
</evidence>
<reference evidence="5" key="1">
    <citation type="submission" date="2023-06" db="EMBL/GenBank/DDBJ databases">
        <title>Genomic analysis of the entomopathogenic nematode Steinernema hermaphroditum.</title>
        <authorList>
            <person name="Schwarz E.M."/>
            <person name="Heppert J.K."/>
            <person name="Baniya A."/>
            <person name="Schwartz H.T."/>
            <person name="Tan C.-H."/>
            <person name="Antoshechkin I."/>
            <person name="Sternberg P.W."/>
            <person name="Goodrich-Blair H."/>
            <person name="Dillman A.R."/>
        </authorList>
    </citation>
    <scope>NUCLEOTIDE SEQUENCE</scope>
    <source>
        <strain evidence="5">PS9179</strain>
        <tissue evidence="5">Whole animal</tissue>
    </source>
</reference>
<dbReference type="InterPro" id="IPR000953">
    <property type="entry name" value="Chromo/chromo_shadow_dom"/>
</dbReference>
<dbReference type="GO" id="GO:0005634">
    <property type="term" value="C:nucleus"/>
    <property type="evidence" value="ECO:0007669"/>
    <property type="project" value="UniProtKB-SubCell"/>
</dbReference>
<keyword evidence="6" id="KW-1185">Reference proteome</keyword>
<accession>A0AA39M3P2</accession>
<dbReference type="SMART" id="SM00300">
    <property type="entry name" value="ChSh"/>
    <property type="match status" value="1"/>
</dbReference>
<evidence type="ECO:0000313" key="6">
    <source>
        <dbReference type="Proteomes" id="UP001175271"/>
    </source>
</evidence>
<evidence type="ECO:0000259" key="4">
    <source>
        <dbReference type="PROSITE" id="PS50013"/>
    </source>
</evidence>
<dbReference type="SMART" id="SM00298">
    <property type="entry name" value="CHROMO"/>
    <property type="match status" value="1"/>
</dbReference>
<keyword evidence="2" id="KW-0539">Nucleus</keyword>
<feature type="region of interest" description="Disordered" evidence="3">
    <location>
        <begin position="273"/>
        <end position="306"/>
    </location>
</feature>
<dbReference type="Pfam" id="PF00385">
    <property type="entry name" value="Chromo"/>
    <property type="match status" value="1"/>
</dbReference>
<name>A0AA39M3P2_9BILA</name>
<organism evidence="5 6">
    <name type="scientific">Steinernema hermaphroditum</name>
    <dbReference type="NCBI Taxonomy" id="289476"/>
    <lineage>
        <taxon>Eukaryota</taxon>
        <taxon>Metazoa</taxon>
        <taxon>Ecdysozoa</taxon>
        <taxon>Nematoda</taxon>
        <taxon>Chromadorea</taxon>
        <taxon>Rhabditida</taxon>
        <taxon>Tylenchina</taxon>
        <taxon>Panagrolaimomorpha</taxon>
        <taxon>Strongyloidoidea</taxon>
        <taxon>Steinernematidae</taxon>
        <taxon>Steinernema</taxon>
    </lineage>
</organism>
<dbReference type="InterPro" id="IPR008251">
    <property type="entry name" value="Chromo_shadow_dom"/>
</dbReference>
<feature type="region of interest" description="Disordered" evidence="3">
    <location>
        <begin position="122"/>
        <end position="238"/>
    </location>
</feature>
<dbReference type="InterPro" id="IPR017984">
    <property type="entry name" value="Chromo_dom_subgr"/>
</dbReference>
<dbReference type="PROSITE" id="PS50013">
    <property type="entry name" value="CHROMO_2"/>
    <property type="match status" value="1"/>
</dbReference>
<evidence type="ECO:0000256" key="2">
    <source>
        <dbReference type="ARBA" id="ARBA00023242"/>
    </source>
</evidence>
<dbReference type="EMBL" id="JAUCMV010000002">
    <property type="protein sequence ID" value="KAK0419583.1"/>
    <property type="molecule type" value="Genomic_DNA"/>
</dbReference>
<protein>
    <recommendedName>
        <fullName evidence="4">Chromo domain-containing protein</fullName>
    </recommendedName>
</protein>
<feature type="compositionally biased region" description="Basic and acidic residues" evidence="3">
    <location>
        <begin position="201"/>
        <end position="213"/>
    </location>
</feature>
<feature type="domain" description="Chromo" evidence="4">
    <location>
        <begin position="74"/>
        <end position="133"/>
    </location>
</feature>
<feature type="compositionally biased region" description="Basic residues" evidence="3">
    <location>
        <begin position="129"/>
        <end position="145"/>
    </location>
</feature>
<dbReference type="AlphaFoldDB" id="A0AA39M3P2"/>
<dbReference type="InterPro" id="IPR023779">
    <property type="entry name" value="Chromodomain_CS"/>
</dbReference>
<dbReference type="InterPro" id="IPR051219">
    <property type="entry name" value="Heterochromatin_chromo-domain"/>
</dbReference>
<dbReference type="InterPro" id="IPR023780">
    <property type="entry name" value="Chromo_domain"/>
</dbReference>
<dbReference type="PANTHER" id="PTHR22812">
    <property type="entry name" value="CHROMOBOX PROTEIN"/>
    <property type="match status" value="1"/>
</dbReference>
<dbReference type="PROSITE" id="PS00598">
    <property type="entry name" value="CHROMO_1"/>
    <property type="match status" value="1"/>
</dbReference>
<evidence type="ECO:0000313" key="5">
    <source>
        <dbReference type="EMBL" id="KAK0419583.1"/>
    </source>
</evidence>
<feature type="compositionally biased region" description="Basic and acidic residues" evidence="3">
    <location>
        <begin position="228"/>
        <end position="238"/>
    </location>
</feature>
<comment type="subcellular location">
    <subcellularLocation>
        <location evidence="1">Nucleus</location>
    </subcellularLocation>
</comment>
<dbReference type="SUPFAM" id="SSF54160">
    <property type="entry name" value="Chromo domain-like"/>
    <property type="match status" value="2"/>
</dbReference>
<comment type="caution">
    <text evidence="5">The sequence shown here is derived from an EMBL/GenBank/DDBJ whole genome shotgun (WGS) entry which is preliminary data.</text>
</comment>
<feature type="region of interest" description="Disordered" evidence="3">
    <location>
        <begin position="28"/>
        <end position="49"/>
    </location>
</feature>
<dbReference type="CDD" id="cd00024">
    <property type="entry name" value="CD_CSD"/>
    <property type="match status" value="1"/>
</dbReference>
<dbReference type="PRINTS" id="PR00504">
    <property type="entry name" value="CHROMODOMAIN"/>
</dbReference>
<evidence type="ECO:0000256" key="3">
    <source>
        <dbReference type="SAM" id="MobiDB-lite"/>
    </source>
</evidence>
<dbReference type="InterPro" id="IPR016197">
    <property type="entry name" value="Chromo-like_dom_sf"/>
</dbReference>